<accession>A0A0D2K1A6</accession>
<feature type="non-terminal residue" evidence="2">
    <location>
        <position position="1"/>
    </location>
</feature>
<protein>
    <submittedName>
        <fullName evidence="2">Uncharacterized protein</fullName>
    </submittedName>
</protein>
<feature type="compositionally biased region" description="Low complexity" evidence="1">
    <location>
        <begin position="32"/>
        <end position="48"/>
    </location>
</feature>
<sequence length="131" mass="12606">LLQSSNQLPAKLAALAALLNLKGDGPVEMVDNSSGNSSSSSSSSSAGASSGGGGAAGKLDSGQACTAPSHIAAAASLALQHPRLLCFSPRGLSARFTALQAVSGLPAAAVAASVRAHPQMLVDAAAPEGDS</sequence>
<evidence type="ECO:0000256" key="1">
    <source>
        <dbReference type="SAM" id="MobiDB-lite"/>
    </source>
</evidence>
<dbReference type="Proteomes" id="UP000054498">
    <property type="component" value="Unassembled WGS sequence"/>
</dbReference>
<evidence type="ECO:0000313" key="2">
    <source>
        <dbReference type="EMBL" id="KIZ04398.1"/>
    </source>
</evidence>
<dbReference type="GeneID" id="25736433"/>
<evidence type="ECO:0000313" key="3">
    <source>
        <dbReference type="Proteomes" id="UP000054498"/>
    </source>
</evidence>
<dbReference type="AlphaFoldDB" id="A0A0D2K1A6"/>
<name>A0A0D2K1A6_9CHLO</name>
<dbReference type="KEGG" id="mng:MNEG_3555"/>
<feature type="region of interest" description="Disordered" evidence="1">
    <location>
        <begin position="27"/>
        <end position="63"/>
    </location>
</feature>
<dbReference type="EMBL" id="KK100671">
    <property type="protein sequence ID" value="KIZ04398.1"/>
    <property type="molecule type" value="Genomic_DNA"/>
</dbReference>
<proteinExistence type="predicted"/>
<organism evidence="2 3">
    <name type="scientific">Monoraphidium neglectum</name>
    <dbReference type="NCBI Taxonomy" id="145388"/>
    <lineage>
        <taxon>Eukaryota</taxon>
        <taxon>Viridiplantae</taxon>
        <taxon>Chlorophyta</taxon>
        <taxon>core chlorophytes</taxon>
        <taxon>Chlorophyceae</taxon>
        <taxon>CS clade</taxon>
        <taxon>Sphaeropleales</taxon>
        <taxon>Selenastraceae</taxon>
        <taxon>Monoraphidium</taxon>
    </lineage>
</organism>
<dbReference type="RefSeq" id="XP_013903417.1">
    <property type="nucleotide sequence ID" value="XM_014047963.1"/>
</dbReference>
<keyword evidence="3" id="KW-1185">Reference proteome</keyword>
<reference evidence="2 3" key="1">
    <citation type="journal article" date="2013" name="BMC Genomics">
        <title>Reconstruction of the lipid metabolism for the microalga Monoraphidium neglectum from its genome sequence reveals characteristics suitable for biofuel production.</title>
        <authorList>
            <person name="Bogen C."/>
            <person name="Al-Dilaimi A."/>
            <person name="Albersmeier A."/>
            <person name="Wichmann J."/>
            <person name="Grundmann M."/>
            <person name="Rupp O."/>
            <person name="Lauersen K.J."/>
            <person name="Blifernez-Klassen O."/>
            <person name="Kalinowski J."/>
            <person name="Goesmann A."/>
            <person name="Mussgnug J.H."/>
            <person name="Kruse O."/>
        </authorList>
    </citation>
    <scope>NUCLEOTIDE SEQUENCE [LARGE SCALE GENOMIC DNA]</scope>
    <source>
        <strain evidence="2 3">SAG 48.87</strain>
    </source>
</reference>
<gene>
    <name evidence="2" type="ORF">MNEG_3555</name>
</gene>